<sequence>MPKKHQGQTVAIDVDLAGDILRVAVSGLPKLVSRNAASALLELRSDHEQFRGFLNLPPNGNHLINSCLLYPPFEQCTDGALFLASQFAYAPYAGTALMAAATIIASAKRQALAKDQQVVALETANGVMEVQVTRTDSVMTHAKWFTVKPKLLINNQILNLPLSGNIPVSLVDAGLPYLVVDADYLGISLSERQKLTNAAIELSGAASKQFPMSNFGIGGSYGKYLVMFSSKSGKNHIKTVWASEKGELANSAGGTGALSVVVACEGNGSLSPGRSVTIEAPGGIFECQVVGQFATVSAEVRIVARHSFPSFYYANP</sequence>
<evidence type="ECO:0000313" key="2">
    <source>
        <dbReference type="EMBL" id="SMO95298.1"/>
    </source>
</evidence>
<accession>A0A521FGH4</accession>
<proteinExistence type="inferred from homology"/>
<dbReference type="Proteomes" id="UP000319555">
    <property type="component" value="Unassembled WGS sequence"/>
</dbReference>
<name>A0A521FGH4_9RHOB</name>
<gene>
    <name evidence="2" type="ORF">SAMN06265380_1239</name>
</gene>
<reference evidence="2 3" key="1">
    <citation type="submission" date="2017-05" db="EMBL/GenBank/DDBJ databases">
        <authorList>
            <person name="Varghese N."/>
            <person name="Submissions S."/>
        </authorList>
    </citation>
    <scope>NUCLEOTIDE SEQUENCE [LARGE SCALE GENOMIC DNA]</scope>
    <source>
        <strain evidence="2 3">DSM 28009</strain>
    </source>
</reference>
<evidence type="ECO:0000256" key="1">
    <source>
        <dbReference type="ARBA" id="ARBA00007529"/>
    </source>
</evidence>
<dbReference type="Pfam" id="PF05544">
    <property type="entry name" value="Pro_racemase"/>
    <property type="match status" value="1"/>
</dbReference>
<dbReference type="PANTHER" id="PTHR33442:SF1">
    <property type="entry name" value="TRANS-3-HYDROXY-L-PROLINE DEHYDRATASE"/>
    <property type="match status" value="1"/>
</dbReference>
<comment type="similarity">
    <text evidence="1">Belongs to the proline racemase family.</text>
</comment>
<dbReference type="Gene3D" id="3.10.310.10">
    <property type="entry name" value="Diaminopimelate Epimerase, Chain A, domain 1"/>
    <property type="match status" value="2"/>
</dbReference>
<dbReference type="RefSeq" id="WP_185956754.1">
    <property type="nucleotide sequence ID" value="NZ_FXTE01000023.1"/>
</dbReference>
<dbReference type="PANTHER" id="PTHR33442">
    <property type="entry name" value="TRANS-3-HYDROXY-L-PROLINE DEHYDRATASE"/>
    <property type="match status" value="1"/>
</dbReference>
<dbReference type="AlphaFoldDB" id="A0A521FGH4"/>
<evidence type="ECO:0000313" key="3">
    <source>
        <dbReference type="Proteomes" id="UP000319555"/>
    </source>
</evidence>
<organism evidence="2 3">
    <name type="scientific">Ruegeria faecimaris</name>
    <dbReference type="NCBI Taxonomy" id="686389"/>
    <lineage>
        <taxon>Bacteria</taxon>
        <taxon>Pseudomonadati</taxon>
        <taxon>Pseudomonadota</taxon>
        <taxon>Alphaproteobacteria</taxon>
        <taxon>Rhodobacterales</taxon>
        <taxon>Roseobacteraceae</taxon>
        <taxon>Ruegeria</taxon>
    </lineage>
</organism>
<dbReference type="InterPro" id="IPR008794">
    <property type="entry name" value="Pro_racemase_fam"/>
</dbReference>
<dbReference type="SUPFAM" id="SSF54506">
    <property type="entry name" value="Diaminopimelate epimerase-like"/>
    <property type="match status" value="1"/>
</dbReference>
<protein>
    <submittedName>
        <fullName evidence="2">Proline racemase</fullName>
    </submittedName>
</protein>
<keyword evidence="3" id="KW-1185">Reference proteome</keyword>
<dbReference type="EMBL" id="FXTE01000023">
    <property type="protein sequence ID" value="SMO95298.1"/>
    <property type="molecule type" value="Genomic_DNA"/>
</dbReference>